<keyword evidence="2" id="KW-0805">Transcription regulation</keyword>
<dbReference type="SUPFAM" id="SSF88946">
    <property type="entry name" value="Sigma2 domain of RNA polymerase sigma factors"/>
    <property type="match status" value="1"/>
</dbReference>
<dbReference type="EMBL" id="JRNR01000025">
    <property type="protein sequence ID" value="KGF49759.1"/>
    <property type="molecule type" value="Genomic_DNA"/>
</dbReference>
<proteinExistence type="inferred from homology"/>
<comment type="caution">
    <text evidence="8">The sequence shown here is derived from an EMBL/GenBank/DDBJ whole genome shotgun (WGS) entry which is preliminary data.</text>
</comment>
<dbReference type="InterPro" id="IPR013249">
    <property type="entry name" value="RNA_pol_sigma70_r4_t2"/>
</dbReference>
<dbReference type="InterPro" id="IPR013325">
    <property type="entry name" value="RNA_pol_sigma_r2"/>
</dbReference>
<feature type="domain" description="RNA polymerase sigma-70 region 2" evidence="6">
    <location>
        <begin position="11"/>
        <end position="75"/>
    </location>
</feature>
<dbReference type="PANTHER" id="PTHR43133:SF8">
    <property type="entry name" value="RNA POLYMERASE SIGMA FACTOR HI_1459-RELATED"/>
    <property type="match status" value="1"/>
</dbReference>
<name>A0A096CWU2_9BACT</name>
<dbReference type="AlphaFoldDB" id="A0A096CWU2"/>
<evidence type="ECO:0000259" key="6">
    <source>
        <dbReference type="Pfam" id="PF04542"/>
    </source>
</evidence>
<keyword evidence="4" id="KW-0238">DNA-binding</keyword>
<dbReference type="InterPro" id="IPR014284">
    <property type="entry name" value="RNA_pol_sigma-70_dom"/>
</dbReference>
<evidence type="ECO:0000256" key="4">
    <source>
        <dbReference type="ARBA" id="ARBA00023125"/>
    </source>
</evidence>
<dbReference type="Gene3D" id="1.10.1740.10">
    <property type="match status" value="1"/>
</dbReference>
<dbReference type="Gene3D" id="1.10.10.10">
    <property type="entry name" value="Winged helix-like DNA-binding domain superfamily/Winged helix DNA-binding domain"/>
    <property type="match status" value="1"/>
</dbReference>
<dbReference type="GO" id="GO:0003677">
    <property type="term" value="F:DNA binding"/>
    <property type="evidence" value="ECO:0007669"/>
    <property type="project" value="UniProtKB-KW"/>
</dbReference>
<dbReference type="SUPFAM" id="SSF88659">
    <property type="entry name" value="Sigma3 and sigma4 domains of RNA polymerase sigma factors"/>
    <property type="match status" value="1"/>
</dbReference>
<evidence type="ECO:0000313" key="8">
    <source>
        <dbReference type="EMBL" id="KGF49759.1"/>
    </source>
</evidence>
<evidence type="ECO:0000259" key="7">
    <source>
        <dbReference type="Pfam" id="PF08281"/>
    </source>
</evidence>
<sequence>MESSQFKTLFLPCHRKLYAVAWRLTGNAQAAEDLVQETFLRLWTHRQQIVSIECVEAYSITTLRRIFYDTKRSKQIEASEREISELHVKDSEDLNQRIDAQDEWQRIRTMILALPDPQGKIMIMRDVEGQTYEEISVETGLTEVNLRSILSRARKRIREQIKEMRQ</sequence>
<dbReference type="NCBIfam" id="TIGR02937">
    <property type="entry name" value="sigma70-ECF"/>
    <property type="match status" value="1"/>
</dbReference>
<dbReference type="Proteomes" id="UP000029538">
    <property type="component" value="Unassembled WGS sequence"/>
</dbReference>
<evidence type="ECO:0000256" key="5">
    <source>
        <dbReference type="ARBA" id="ARBA00023163"/>
    </source>
</evidence>
<dbReference type="PANTHER" id="PTHR43133">
    <property type="entry name" value="RNA POLYMERASE ECF-TYPE SIGMA FACTO"/>
    <property type="match status" value="1"/>
</dbReference>
<keyword evidence="5" id="KW-0804">Transcription</keyword>
<dbReference type="Pfam" id="PF04542">
    <property type="entry name" value="Sigma70_r2"/>
    <property type="match status" value="1"/>
</dbReference>
<protein>
    <submittedName>
        <fullName evidence="8">RNA polymerase sigma70 factor</fullName>
    </submittedName>
</protein>
<feature type="domain" description="RNA polymerase sigma factor 70 region 4 type 2" evidence="7">
    <location>
        <begin position="105"/>
        <end position="157"/>
    </location>
</feature>
<dbReference type="InterPro" id="IPR036388">
    <property type="entry name" value="WH-like_DNA-bd_sf"/>
</dbReference>
<dbReference type="InterPro" id="IPR039425">
    <property type="entry name" value="RNA_pol_sigma-70-like"/>
</dbReference>
<accession>A0A096CWU2</accession>
<dbReference type="GO" id="GO:0016987">
    <property type="term" value="F:sigma factor activity"/>
    <property type="evidence" value="ECO:0007669"/>
    <property type="project" value="UniProtKB-KW"/>
</dbReference>
<dbReference type="GO" id="GO:0006352">
    <property type="term" value="P:DNA-templated transcription initiation"/>
    <property type="evidence" value="ECO:0007669"/>
    <property type="project" value="InterPro"/>
</dbReference>
<evidence type="ECO:0000256" key="1">
    <source>
        <dbReference type="ARBA" id="ARBA00010641"/>
    </source>
</evidence>
<organism evidence="8 9">
    <name type="scientific">Prevotella disiens DNF00882</name>
    <dbReference type="NCBI Taxonomy" id="1401075"/>
    <lineage>
        <taxon>Bacteria</taxon>
        <taxon>Pseudomonadati</taxon>
        <taxon>Bacteroidota</taxon>
        <taxon>Bacteroidia</taxon>
        <taxon>Bacteroidales</taxon>
        <taxon>Prevotellaceae</taxon>
        <taxon>Prevotella</taxon>
    </lineage>
</organism>
<dbReference type="InterPro" id="IPR007627">
    <property type="entry name" value="RNA_pol_sigma70_r2"/>
</dbReference>
<evidence type="ECO:0000313" key="9">
    <source>
        <dbReference type="Proteomes" id="UP000029538"/>
    </source>
</evidence>
<reference evidence="8 9" key="1">
    <citation type="submission" date="2014-07" db="EMBL/GenBank/DDBJ databases">
        <authorList>
            <person name="McCorrison J."/>
            <person name="Sanka R."/>
            <person name="Torralba M."/>
            <person name="Gillis M."/>
            <person name="Haft D.H."/>
            <person name="Methe B."/>
            <person name="Sutton G."/>
            <person name="Nelson K.E."/>
        </authorList>
    </citation>
    <scope>NUCLEOTIDE SEQUENCE [LARGE SCALE GENOMIC DNA]</scope>
    <source>
        <strain evidence="8 9">DNF00882</strain>
    </source>
</reference>
<dbReference type="Pfam" id="PF08281">
    <property type="entry name" value="Sigma70_r4_2"/>
    <property type="match status" value="1"/>
</dbReference>
<dbReference type="CDD" id="cd06171">
    <property type="entry name" value="Sigma70_r4"/>
    <property type="match status" value="1"/>
</dbReference>
<dbReference type="InterPro" id="IPR013324">
    <property type="entry name" value="RNA_pol_sigma_r3/r4-like"/>
</dbReference>
<gene>
    <name evidence="8" type="ORF">HMPREF0654_03740</name>
</gene>
<comment type="similarity">
    <text evidence="1">Belongs to the sigma-70 factor family. ECF subfamily.</text>
</comment>
<dbReference type="RefSeq" id="WP_036882666.1">
    <property type="nucleotide sequence ID" value="NZ_JRNR01000025.1"/>
</dbReference>
<evidence type="ECO:0000256" key="2">
    <source>
        <dbReference type="ARBA" id="ARBA00023015"/>
    </source>
</evidence>
<keyword evidence="3" id="KW-0731">Sigma factor</keyword>
<evidence type="ECO:0000256" key="3">
    <source>
        <dbReference type="ARBA" id="ARBA00023082"/>
    </source>
</evidence>